<dbReference type="PANTHER" id="PTHR11956:SF5">
    <property type="entry name" value="ARGININE--TRNA LIGASE, CYTOPLASMIC"/>
    <property type="match status" value="1"/>
</dbReference>
<evidence type="ECO:0000256" key="8">
    <source>
        <dbReference type="ARBA" id="ARBA00033033"/>
    </source>
</evidence>
<dbReference type="Pfam" id="PF05746">
    <property type="entry name" value="DALR_1"/>
    <property type="match status" value="1"/>
</dbReference>
<dbReference type="PRINTS" id="PR01038">
    <property type="entry name" value="TRNASYNTHARG"/>
</dbReference>
<organism evidence="13 14">
    <name type="scientific">Dryococelus australis</name>
    <dbReference type="NCBI Taxonomy" id="614101"/>
    <lineage>
        <taxon>Eukaryota</taxon>
        <taxon>Metazoa</taxon>
        <taxon>Ecdysozoa</taxon>
        <taxon>Arthropoda</taxon>
        <taxon>Hexapoda</taxon>
        <taxon>Insecta</taxon>
        <taxon>Pterygota</taxon>
        <taxon>Neoptera</taxon>
        <taxon>Polyneoptera</taxon>
        <taxon>Phasmatodea</taxon>
        <taxon>Verophasmatodea</taxon>
        <taxon>Anareolatae</taxon>
        <taxon>Phasmatidae</taxon>
        <taxon>Eurycanthinae</taxon>
        <taxon>Dryococelus</taxon>
    </lineage>
</organism>
<dbReference type="InterPro" id="IPR001412">
    <property type="entry name" value="aa-tRNA-synth_I_CS"/>
</dbReference>
<dbReference type="EMBL" id="JARBHB010000007">
    <property type="protein sequence ID" value="KAJ8878786.1"/>
    <property type="molecule type" value="Genomic_DNA"/>
</dbReference>
<evidence type="ECO:0000313" key="14">
    <source>
        <dbReference type="Proteomes" id="UP001159363"/>
    </source>
</evidence>
<dbReference type="CDD" id="cd00671">
    <property type="entry name" value="ArgRS_core"/>
    <property type="match status" value="1"/>
</dbReference>
<dbReference type="InterPro" id="IPR014729">
    <property type="entry name" value="Rossmann-like_a/b/a_fold"/>
</dbReference>
<protein>
    <recommendedName>
        <fullName evidence="2">arginine--tRNA ligase</fullName>
        <ecNumber evidence="2">6.1.1.19</ecNumber>
    </recommendedName>
    <alternativeName>
        <fullName evidence="8">Arginyl-tRNA synthetase</fullName>
    </alternativeName>
</protein>
<name>A0ABQ9H3B2_9NEOP</name>
<keyword evidence="4 10" id="KW-0547">Nucleotide-binding</keyword>
<dbReference type="InterPro" id="IPR005148">
    <property type="entry name" value="Arg-tRNA-synth_N"/>
</dbReference>
<proteinExistence type="inferred from homology"/>
<dbReference type="InterPro" id="IPR009080">
    <property type="entry name" value="tRNAsynth_Ia_anticodon-bd"/>
</dbReference>
<accession>A0ABQ9H3B2</accession>
<feature type="domain" description="DALR anticodon binding" evidence="11">
    <location>
        <begin position="586"/>
        <end position="711"/>
    </location>
</feature>
<keyword evidence="5 10" id="KW-0067">ATP-binding</keyword>
<comment type="caution">
    <text evidence="13">The sequence shown here is derived from an EMBL/GenBank/DDBJ whole genome shotgun (WGS) entry which is preliminary data.</text>
</comment>
<evidence type="ECO:0000256" key="3">
    <source>
        <dbReference type="ARBA" id="ARBA00022598"/>
    </source>
</evidence>
<keyword evidence="3 10" id="KW-0436">Ligase</keyword>
<dbReference type="PROSITE" id="PS00178">
    <property type="entry name" value="AA_TRNA_LIGASE_I"/>
    <property type="match status" value="1"/>
</dbReference>
<dbReference type="InterPro" id="IPR008909">
    <property type="entry name" value="DALR_anticod-bd"/>
</dbReference>
<dbReference type="SMART" id="SM00836">
    <property type="entry name" value="DALR_1"/>
    <property type="match status" value="1"/>
</dbReference>
<dbReference type="Proteomes" id="UP001159363">
    <property type="component" value="Chromosome 6"/>
</dbReference>
<dbReference type="InterPro" id="IPR036695">
    <property type="entry name" value="Arg-tRNA-synth_N_sf"/>
</dbReference>
<evidence type="ECO:0000256" key="1">
    <source>
        <dbReference type="ARBA" id="ARBA00005594"/>
    </source>
</evidence>
<keyword evidence="7 10" id="KW-0030">Aminoacyl-tRNA synthetase</keyword>
<gene>
    <name evidence="13" type="ORF">PR048_019372</name>
</gene>
<dbReference type="EC" id="6.1.1.19" evidence="2"/>
<dbReference type="Gene3D" id="1.10.730.10">
    <property type="entry name" value="Isoleucyl-tRNA Synthetase, Domain 1"/>
    <property type="match status" value="1"/>
</dbReference>
<evidence type="ECO:0000256" key="10">
    <source>
        <dbReference type="RuleBase" id="RU363038"/>
    </source>
</evidence>
<dbReference type="InterPro" id="IPR035684">
    <property type="entry name" value="ArgRS_core"/>
</dbReference>
<dbReference type="Pfam" id="PF00750">
    <property type="entry name" value="tRNA-synt_1d"/>
    <property type="match status" value="1"/>
</dbReference>
<dbReference type="SMART" id="SM01016">
    <property type="entry name" value="Arg_tRNA_synt_N"/>
    <property type="match status" value="1"/>
</dbReference>
<dbReference type="SUPFAM" id="SSF47323">
    <property type="entry name" value="Anticodon-binding domain of a subclass of class I aminoacyl-tRNA synthetases"/>
    <property type="match status" value="1"/>
</dbReference>
<dbReference type="Gene3D" id="3.30.1360.70">
    <property type="entry name" value="Arginyl tRNA synthetase N-terminal domain"/>
    <property type="match status" value="1"/>
</dbReference>
<dbReference type="SUPFAM" id="SSF52374">
    <property type="entry name" value="Nucleotidylyl transferase"/>
    <property type="match status" value="1"/>
</dbReference>
<evidence type="ECO:0000256" key="2">
    <source>
        <dbReference type="ARBA" id="ARBA00012837"/>
    </source>
</evidence>
<feature type="domain" description="Arginyl tRNA synthetase N-terminal" evidence="12">
    <location>
        <begin position="6"/>
        <end position="209"/>
    </location>
</feature>
<evidence type="ECO:0000256" key="7">
    <source>
        <dbReference type="ARBA" id="ARBA00023146"/>
    </source>
</evidence>
<comment type="catalytic activity">
    <reaction evidence="9">
        <text>tRNA(Arg) + L-arginine + ATP = L-arginyl-tRNA(Arg) + AMP + diphosphate</text>
        <dbReference type="Rhea" id="RHEA:20301"/>
        <dbReference type="Rhea" id="RHEA-COMP:9658"/>
        <dbReference type="Rhea" id="RHEA-COMP:9673"/>
        <dbReference type="ChEBI" id="CHEBI:30616"/>
        <dbReference type="ChEBI" id="CHEBI:32682"/>
        <dbReference type="ChEBI" id="CHEBI:33019"/>
        <dbReference type="ChEBI" id="CHEBI:78442"/>
        <dbReference type="ChEBI" id="CHEBI:78513"/>
        <dbReference type="ChEBI" id="CHEBI:456215"/>
        <dbReference type="EC" id="6.1.1.19"/>
    </reaction>
</comment>
<evidence type="ECO:0000256" key="4">
    <source>
        <dbReference type="ARBA" id="ARBA00022741"/>
    </source>
</evidence>
<dbReference type="Pfam" id="PF03485">
    <property type="entry name" value="Arg_tRNA_synt_N"/>
    <property type="match status" value="1"/>
</dbReference>
<keyword evidence="14" id="KW-1185">Reference proteome</keyword>
<evidence type="ECO:0000256" key="5">
    <source>
        <dbReference type="ARBA" id="ARBA00022840"/>
    </source>
</evidence>
<dbReference type="HAMAP" id="MF_00123">
    <property type="entry name" value="Arg_tRNA_synth"/>
    <property type="match status" value="1"/>
</dbReference>
<dbReference type="Gene3D" id="3.40.50.620">
    <property type="entry name" value="HUPs"/>
    <property type="match status" value="1"/>
</dbReference>
<evidence type="ECO:0000259" key="12">
    <source>
        <dbReference type="SMART" id="SM01016"/>
    </source>
</evidence>
<evidence type="ECO:0000313" key="13">
    <source>
        <dbReference type="EMBL" id="KAJ8878786.1"/>
    </source>
</evidence>
<evidence type="ECO:0000259" key="11">
    <source>
        <dbReference type="SMART" id="SM00836"/>
    </source>
</evidence>
<reference evidence="13 14" key="1">
    <citation type="submission" date="2023-02" db="EMBL/GenBank/DDBJ databases">
        <title>LHISI_Scaffold_Assembly.</title>
        <authorList>
            <person name="Stuart O.P."/>
            <person name="Cleave R."/>
            <person name="Magrath M.J.L."/>
            <person name="Mikheyev A.S."/>
        </authorList>
    </citation>
    <scope>NUCLEOTIDE SEQUENCE [LARGE SCALE GENOMIC DNA]</scope>
    <source>
        <strain evidence="13">Daus_M_001</strain>
        <tissue evidence="13">Leg muscle</tissue>
    </source>
</reference>
<dbReference type="InterPro" id="IPR001278">
    <property type="entry name" value="Arg-tRNA-ligase"/>
</dbReference>
<sequence length="711" mass="80464">MIDVHQTLLGLFSRAITAAFPDLPEAPCPIVVSSFCDYQCNAALPISQFLKAQGSAILLTVKVANIGDASCPNKLNNLLTCIIFLRARGSILESQLSEEELWKNATVCFKTGTRTRFKIRDYLIPVRVSGLSVSYLDVTGHNGGLQGSNSSGHQKKDKEPSMASNIYEMIKSIKKPPRSVAEEIVQHVESSDQVEKIEIAGPGFINIFLSRHYAIGCLKDILLSGVKLPSLEKRLRVVVDFSSPNVAKEMHVGHLRSTIIGESLSRLLEFLGHDVVRVNHIGDWGTQFGMLIAHLQDKFPNYLKESPPINDLQEFYRESKSRFDKDEDFKKRAYQCVVKLQNFEPDHTKAWKMICNESRKEFNKLYERLDITLTEKGESYYQTRMVELVKTYADEEELAYIPNFIETDENGRKVMYGHPNDPIPLILVKSDGGYTYDTSDMATIKYRVEEEKADWIIYVTDAGQAMHFEILQNCAKKIGILDDTKVRVDHVGFGVVLGEDKKKFKTRSGETIRLADLLDEGLRRSLVKLKEKERDKVLTPEELQAAQEAVAYGCIKYADLMHNRGNDYVFSFDKMLDDKGNTAVYLLYAYTRIRSIARTARVTPQQVQEAAATVPISLDHDKEWKLAKVLIRLPEVITRVTKSLCLHQLCELTYDIATAFAEFYDNCYCLEKDSAGDIVKVNMGRILLVEATACVLRKCFDILGLKPVSRM</sequence>
<dbReference type="NCBIfam" id="TIGR00456">
    <property type="entry name" value="argS"/>
    <property type="match status" value="1"/>
</dbReference>
<evidence type="ECO:0000256" key="9">
    <source>
        <dbReference type="ARBA" id="ARBA00049339"/>
    </source>
</evidence>
<evidence type="ECO:0000256" key="6">
    <source>
        <dbReference type="ARBA" id="ARBA00022917"/>
    </source>
</evidence>
<keyword evidence="6 10" id="KW-0648">Protein biosynthesis</keyword>
<dbReference type="SUPFAM" id="SSF55190">
    <property type="entry name" value="Arginyl-tRNA synthetase (ArgRS), N-terminal 'additional' domain"/>
    <property type="match status" value="1"/>
</dbReference>
<comment type="similarity">
    <text evidence="1 10">Belongs to the class-I aminoacyl-tRNA synthetase family.</text>
</comment>
<dbReference type="PANTHER" id="PTHR11956">
    <property type="entry name" value="ARGINYL-TRNA SYNTHETASE"/>
    <property type="match status" value="1"/>
</dbReference>